<dbReference type="EMBL" id="DTLB01000027">
    <property type="protein sequence ID" value="HFW32241.1"/>
    <property type="molecule type" value="Genomic_DNA"/>
</dbReference>
<dbReference type="EMBL" id="DSQD01000154">
    <property type="protein sequence ID" value="HGF87728.1"/>
    <property type="molecule type" value="Genomic_DNA"/>
</dbReference>
<evidence type="ECO:0000313" key="6">
    <source>
        <dbReference type="EMBL" id="HFW32241.1"/>
    </source>
</evidence>
<evidence type="ECO:0000256" key="3">
    <source>
        <dbReference type="ARBA" id="ARBA00023274"/>
    </source>
</evidence>
<keyword evidence="2 4" id="KW-0689">Ribosomal protein</keyword>
<dbReference type="EMBL" id="DSCQ01000028">
    <property type="protein sequence ID" value="HET20944.1"/>
    <property type="molecule type" value="Genomic_DNA"/>
</dbReference>
<dbReference type="SUPFAM" id="SSF54189">
    <property type="entry name" value="Ribosomal proteins S24e, L23 and L15e"/>
    <property type="match status" value="1"/>
</dbReference>
<keyword evidence="3 4" id="KW-0687">Ribonucleoprotein</keyword>
<gene>
    <name evidence="4" type="primary">rps24e</name>
    <name evidence="5" type="ORF">ENN70_02315</name>
    <name evidence="7" type="ORF">ENR21_04935</name>
    <name evidence="6" type="ORF">ENW66_04735</name>
</gene>
<dbReference type="GO" id="GO:1990904">
    <property type="term" value="C:ribonucleoprotein complex"/>
    <property type="evidence" value="ECO:0007669"/>
    <property type="project" value="UniProtKB-KW"/>
</dbReference>
<name>A0A7C3RD94_ARCFL</name>
<accession>A0A7C3RD94</accession>
<dbReference type="AlphaFoldDB" id="A0A7C3RD94"/>
<comment type="similarity">
    <text evidence="1 4">Belongs to the eukaryotic ribosomal protein eS24 family.</text>
</comment>
<dbReference type="GO" id="GO:0003735">
    <property type="term" value="F:structural constituent of ribosome"/>
    <property type="evidence" value="ECO:0007669"/>
    <property type="project" value="InterPro"/>
</dbReference>
<evidence type="ECO:0000256" key="2">
    <source>
        <dbReference type="ARBA" id="ARBA00022980"/>
    </source>
</evidence>
<comment type="caution">
    <text evidence="6">The sequence shown here is derived from an EMBL/GenBank/DDBJ whole genome shotgun (WGS) entry which is preliminary data.</text>
</comment>
<evidence type="ECO:0000313" key="5">
    <source>
        <dbReference type="EMBL" id="HET20944.1"/>
    </source>
</evidence>
<reference evidence="6" key="1">
    <citation type="journal article" date="2020" name="mSystems">
        <title>Genome- and Community-Level Interaction Insights into Carbon Utilization and Element Cycling Functions of Hydrothermarchaeota in Hydrothermal Sediment.</title>
        <authorList>
            <person name="Zhou Z."/>
            <person name="Liu Y."/>
            <person name="Xu W."/>
            <person name="Pan J."/>
            <person name="Luo Z.H."/>
            <person name="Li M."/>
        </authorList>
    </citation>
    <scope>NUCLEOTIDE SEQUENCE [LARGE SCALE GENOMIC DNA]</scope>
    <source>
        <strain evidence="5">SpSt-12</strain>
        <strain evidence="7">SpSt-38</strain>
        <strain evidence="6">SpSt-87</strain>
    </source>
</reference>
<organism evidence="6">
    <name type="scientific">Archaeoglobus fulgidus</name>
    <dbReference type="NCBI Taxonomy" id="2234"/>
    <lineage>
        <taxon>Archaea</taxon>
        <taxon>Methanobacteriati</taxon>
        <taxon>Methanobacteriota</taxon>
        <taxon>Archaeoglobi</taxon>
        <taxon>Archaeoglobales</taxon>
        <taxon>Archaeoglobaceae</taxon>
        <taxon>Archaeoglobus</taxon>
    </lineage>
</organism>
<evidence type="ECO:0000256" key="4">
    <source>
        <dbReference type="HAMAP-Rule" id="MF_00545"/>
    </source>
</evidence>
<dbReference type="InterPro" id="IPR001976">
    <property type="entry name" value="Ribosomal_eS24"/>
</dbReference>
<dbReference type="GO" id="GO:0005840">
    <property type="term" value="C:ribosome"/>
    <property type="evidence" value="ECO:0007669"/>
    <property type="project" value="UniProtKB-KW"/>
</dbReference>
<dbReference type="Pfam" id="PF01282">
    <property type="entry name" value="Ribosomal_S24e"/>
    <property type="match status" value="1"/>
</dbReference>
<dbReference type="Gene3D" id="3.30.70.330">
    <property type="match status" value="1"/>
</dbReference>
<dbReference type="InterPro" id="IPR012678">
    <property type="entry name" value="Ribosomal_uL23/eL15/eS24_sf"/>
</dbReference>
<dbReference type="InterPro" id="IPR018098">
    <property type="entry name" value="Ribosomal_eS24_CS"/>
</dbReference>
<dbReference type="GO" id="GO:0006412">
    <property type="term" value="P:translation"/>
    <property type="evidence" value="ECO:0007669"/>
    <property type="project" value="UniProtKB-UniRule"/>
</dbReference>
<evidence type="ECO:0000256" key="1">
    <source>
        <dbReference type="ARBA" id="ARBA00009680"/>
    </source>
</evidence>
<proteinExistence type="inferred from homology"/>
<dbReference type="InterPro" id="IPR012677">
    <property type="entry name" value="Nucleotide-bd_a/b_plait_sf"/>
</dbReference>
<dbReference type="PROSITE" id="PS00529">
    <property type="entry name" value="RIBOSOMAL_S24E"/>
    <property type="match status" value="1"/>
</dbReference>
<dbReference type="HAMAP" id="MF_00545">
    <property type="entry name" value="Ribosomal_eS24"/>
    <property type="match status" value="1"/>
</dbReference>
<sequence length="101" mass="11840">MIDLEVYVEKDRYNPLLKRREIYCRLGFEGKTPTRSEVRAKIAGLMNAEPERAVVDYIKTEFGKTEAKCYVKIYDTVEDLHKIEEKHIIERNSEKAESDEG</sequence>
<protein>
    <recommendedName>
        <fullName evidence="4">Small ribosomal subunit protein eS24</fullName>
    </recommendedName>
</protein>
<evidence type="ECO:0000313" key="7">
    <source>
        <dbReference type="EMBL" id="HGF87728.1"/>
    </source>
</evidence>